<dbReference type="InterPro" id="IPR046336">
    <property type="entry name" value="Lon_prtase_N_sf"/>
</dbReference>
<proteinExistence type="predicted"/>
<sequence>MVETLPLFPLNTLLVPEATLPLQIFEQRYLRLIKQCLRSQQGFGIVPIRDGGEVGAPAMIYQVGVLAHISDWNQGSNGLLHIKVVGSRKFRVLSTQVEDDQLMTAEVEYLPEEDPLDIPDQFSGLQQLLEELQEHPQVAALELPLAHTASELGWLLILLLPLTRSEQVDMLAQNDPIERLQHIAELVDRLSSDPE</sequence>
<evidence type="ECO:0000259" key="1">
    <source>
        <dbReference type="PROSITE" id="PS51787"/>
    </source>
</evidence>
<dbReference type="InterPro" id="IPR015947">
    <property type="entry name" value="PUA-like_sf"/>
</dbReference>
<dbReference type="AlphaFoldDB" id="A0AAV3U0Y0"/>
<dbReference type="PANTHER" id="PTHR46732:SF8">
    <property type="entry name" value="ATP-DEPENDENT PROTEASE LA (LON) DOMAIN PROTEIN"/>
    <property type="match status" value="1"/>
</dbReference>
<dbReference type="Pfam" id="PF02190">
    <property type="entry name" value="LON_substr_bdg"/>
    <property type="match status" value="1"/>
</dbReference>
<dbReference type="SUPFAM" id="SSF88697">
    <property type="entry name" value="PUA domain-like"/>
    <property type="match status" value="1"/>
</dbReference>
<comment type="caution">
    <text evidence="2">The sequence shown here is derived from an EMBL/GenBank/DDBJ whole genome shotgun (WGS) entry which is preliminary data.</text>
</comment>
<protein>
    <submittedName>
        <fullName evidence="2">LON peptidase substrate-binding domain-containing protein</fullName>
    </submittedName>
</protein>
<dbReference type="EMBL" id="BAABLX010000009">
    <property type="protein sequence ID" value="GAA4939024.1"/>
    <property type="molecule type" value="Genomic_DNA"/>
</dbReference>
<feature type="domain" description="Lon N-terminal" evidence="1">
    <location>
        <begin position="2"/>
        <end position="191"/>
    </location>
</feature>
<dbReference type="InterPro" id="IPR003111">
    <property type="entry name" value="Lon_prtase_N"/>
</dbReference>
<dbReference type="Gene3D" id="2.30.130.40">
    <property type="entry name" value="LON domain-like"/>
    <property type="match status" value="1"/>
</dbReference>
<dbReference type="PANTHER" id="PTHR46732">
    <property type="entry name" value="ATP-DEPENDENT PROTEASE LA (LON) DOMAIN PROTEIN"/>
    <property type="match status" value="1"/>
</dbReference>
<gene>
    <name evidence="2" type="ORF">GCM10025791_16470</name>
</gene>
<dbReference type="SMART" id="SM00464">
    <property type="entry name" value="LON"/>
    <property type="match status" value="1"/>
</dbReference>
<name>A0AAV3U0Y0_9ALTE</name>
<dbReference type="Proteomes" id="UP001409585">
    <property type="component" value="Unassembled WGS sequence"/>
</dbReference>
<reference evidence="3" key="1">
    <citation type="journal article" date="2019" name="Int. J. Syst. Evol. Microbiol.">
        <title>The Global Catalogue of Microorganisms (GCM) 10K type strain sequencing project: providing services to taxonomists for standard genome sequencing and annotation.</title>
        <authorList>
            <consortium name="The Broad Institute Genomics Platform"/>
            <consortium name="The Broad Institute Genome Sequencing Center for Infectious Disease"/>
            <person name="Wu L."/>
            <person name="Ma J."/>
        </authorList>
    </citation>
    <scope>NUCLEOTIDE SEQUENCE [LARGE SCALE GENOMIC DNA]</scope>
    <source>
        <strain evidence="3">JCM 19134</strain>
    </source>
</reference>
<dbReference type="RefSeq" id="WP_345419933.1">
    <property type="nucleotide sequence ID" value="NZ_AP031496.1"/>
</dbReference>
<dbReference type="PROSITE" id="PS51787">
    <property type="entry name" value="LON_N"/>
    <property type="match status" value="1"/>
</dbReference>
<keyword evidence="3" id="KW-1185">Reference proteome</keyword>
<accession>A0AAV3U0Y0</accession>
<evidence type="ECO:0000313" key="2">
    <source>
        <dbReference type="EMBL" id="GAA4939024.1"/>
    </source>
</evidence>
<evidence type="ECO:0000313" key="3">
    <source>
        <dbReference type="Proteomes" id="UP001409585"/>
    </source>
</evidence>
<organism evidence="2 3">
    <name type="scientific">Halioxenophilus aromaticivorans</name>
    <dbReference type="NCBI Taxonomy" id="1306992"/>
    <lineage>
        <taxon>Bacteria</taxon>
        <taxon>Pseudomonadati</taxon>
        <taxon>Pseudomonadota</taxon>
        <taxon>Gammaproteobacteria</taxon>
        <taxon>Alteromonadales</taxon>
        <taxon>Alteromonadaceae</taxon>
        <taxon>Halioxenophilus</taxon>
    </lineage>
</organism>